<name>D6Y9R4_THEBD</name>
<dbReference type="STRING" id="469371.Tbis_3405"/>
<dbReference type="PANTHER" id="PTHR12526">
    <property type="entry name" value="GLYCOSYLTRANSFERASE"/>
    <property type="match status" value="1"/>
</dbReference>
<protein>
    <submittedName>
        <fullName evidence="3">Glycosyl transferase group 1</fullName>
    </submittedName>
</protein>
<dbReference type="KEGG" id="tbi:Tbis_3405"/>
<dbReference type="EMBL" id="CP001874">
    <property type="protein sequence ID" value="ADG90095.1"/>
    <property type="molecule type" value="Genomic_DNA"/>
</dbReference>
<dbReference type="SUPFAM" id="SSF53756">
    <property type="entry name" value="UDP-Glycosyltransferase/glycogen phosphorylase"/>
    <property type="match status" value="1"/>
</dbReference>
<dbReference type="Gene3D" id="3.40.50.2000">
    <property type="entry name" value="Glycogen Phosphorylase B"/>
    <property type="match status" value="2"/>
</dbReference>
<proteinExistence type="predicted"/>
<reference evidence="3 4" key="1">
    <citation type="submission" date="2010-01" db="EMBL/GenBank/DDBJ databases">
        <title>The complete genome of Thermobispora bispora DSM 43833.</title>
        <authorList>
            <consortium name="US DOE Joint Genome Institute (JGI-PGF)"/>
            <person name="Lucas S."/>
            <person name="Copeland A."/>
            <person name="Lapidus A."/>
            <person name="Glavina del Rio T."/>
            <person name="Dalin E."/>
            <person name="Tice H."/>
            <person name="Bruce D."/>
            <person name="Goodwin L."/>
            <person name="Pitluck S."/>
            <person name="Kyrpides N."/>
            <person name="Mavromatis K."/>
            <person name="Ivanova N."/>
            <person name="Mikhailova N."/>
            <person name="Chertkov O."/>
            <person name="Brettin T."/>
            <person name="Detter J.C."/>
            <person name="Han C."/>
            <person name="Larimer F."/>
            <person name="Land M."/>
            <person name="Hauser L."/>
            <person name="Markowitz V."/>
            <person name="Cheng J.-F."/>
            <person name="Hugenholtz P."/>
            <person name="Woyke T."/>
            <person name="Wu D."/>
            <person name="Jando M."/>
            <person name="Schneider S."/>
            <person name="Klenk H.-P."/>
            <person name="Eisen J.A."/>
        </authorList>
    </citation>
    <scope>NUCLEOTIDE SEQUENCE [LARGE SCALE GENOMIC DNA]</scope>
    <source>
        <strain evidence="4">ATCC 19993 / DSM 43833 / CBS 139.67 / JCM 10125 / KCTC 9307 / NBRC 14880 / R51</strain>
    </source>
</reference>
<organism evidence="3 4">
    <name type="scientific">Thermobispora bispora (strain ATCC 19993 / DSM 43833 / CBS 139.67 / JCM 10125 / KCTC 9307 / NBRC 14880 / R51)</name>
    <dbReference type="NCBI Taxonomy" id="469371"/>
    <lineage>
        <taxon>Bacteria</taxon>
        <taxon>Bacillati</taxon>
        <taxon>Actinomycetota</taxon>
        <taxon>Actinomycetes</taxon>
        <taxon>Streptosporangiales</taxon>
        <taxon>Streptosporangiaceae</taxon>
        <taxon>Thermobispora</taxon>
    </lineage>
</organism>
<evidence type="ECO:0000313" key="4">
    <source>
        <dbReference type="Proteomes" id="UP000006640"/>
    </source>
</evidence>
<feature type="domain" description="Glycosyl transferase family 1" evidence="2">
    <location>
        <begin position="175"/>
        <end position="329"/>
    </location>
</feature>
<dbReference type="Pfam" id="PF00534">
    <property type="entry name" value="Glycos_transf_1"/>
    <property type="match status" value="1"/>
</dbReference>
<keyword evidence="4" id="KW-1185">Reference proteome</keyword>
<dbReference type="OrthoDB" id="570545at2"/>
<dbReference type="Proteomes" id="UP000006640">
    <property type="component" value="Chromosome"/>
</dbReference>
<dbReference type="AlphaFoldDB" id="D6Y9R4"/>
<dbReference type="CAZy" id="GT4">
    <property type="family name" value="Glycosyltransferase Family 4"/>
</dbReference>
<evidence type="ECO:0000256" key="1">
    <source>
        <dbReference type="ARBA" id="ARBA00022679"/>
    </source>
</evidence>
<evidence type="ECO:0000259" key="2">
    <source>
        <dbReference type="Pfam" id="PF00534"/>
    </source>
</evidence>
<dbReference type="eggNOG" id="COG0438">
    <property type="taxonomic scope" value="Bacteria"/>
</dbReference>
<dbReference type="HOGENOM" id="CLU_009583_0_0_11"/>
<sequence>MKITFLVPSAYGMRGDVRATLNLAGQLADHHEVEVVSVKRTRQSPFFPVDPRVTMRWLVDATPGARRSLLPGEQVRAEVAVWRMLRRLRADVLITVRPALSVQAARYAPKGVIRIAREWSRPSVPGPVRRYYPRLDAVVTHTERCRDEWAAVLGRDAPLHVIPDPLPPAPWPRSRMDNRIVSSGGRLVPGKAYDRLVRAFAIVADKRPDWRLRLYGTGPEERRLRALVCDLGLHNHVYFMGTTPDLPGEFAKASIVAVPSKQEVLGMAVLEALSCGVPVVGFDGPRGPAGFLRPGEDSLLVPEGENEIEGYAAAILTLIDDERRRMSLAAGALRSAAAHAAPVVAGRWRELMGALTA</sequence>
<dbReference type="InterPro" id="IPR001296">
    <property type="entry name" value="Glyco_trans_1"/>
</dbReference>
<gene>
    <name evidence="3" type="ordered locus">Tbis_3405</name>
</gene>
<dbReference type="GO" id="GO:0016757">
    <property type="term" value="F:glycosyltransferase activity"/>
    <property type="evidence" value="ECO:0007669"/>
    <property type="project" value="InterPro"/>
</dbReference>
<keyword evidence="1 3" id="KW-0808">Transferase</keyword>
<accession>D6Y9R4</accession>
<dbReference type="RefSeq" id="WP_013133628.1">
    <property type="nucleotide sequence ID" value="NC_014165.1"/>
</dbReference>
<evidence type="ECO:0000313" key="3">
    <source>
        <dbReference type="EMBL" id="ADG90095.1"/>
    </source>
</evidence>
<dbReference type="PANTHER" id="PTHR12526:SF627">
    <property type="entry name" value="D-RHAMNOSYLTRANSFERASE WBPZ"/>
    <property type="match status" value="1"/>
</dbReference>